<organism evidence="9 10">
    <name type="scientific">Paenimyroides ummariense</name>
    <dbReference type="NCBI Taxonomy" id="913024"/>
    <lineage>
        <taxon>Bacteria</taxon>
        <taxon>Pseudomonadati</taxon>
        <taxon>Bacteroidota</taxon>
        <taxon>Flavobacteriia</taxon>
        <taxon>Flavobacteriales</taxon>
        <taxon>Flavobacteriaceae</taxon>
        <taxon>Paenimyroides</taxon>
    </lineage>
</organism>
<dbReference type="Pfam" id="PF00082">
    <property type="entry name" value="Peptidase_S8"/>
    <property type="match status" value="1"/>
</dbReference>
<gene>
    <name evidence="9" type="ORF">SAMN05421741_11066</name>
</gene>
<feature type="active site" description="Charge relay system" evidence="5">
    <location>
        <position position="163"/>
    </location>
</feature>
<dbReference type="SUPFAM" id="SSF49785">
    <property type="entry name" value="Galactose-binding domain-like"/>
    <property type="match status" value="1"/>
</dbReference>
<dbReference type="InterPro" id="IPR008979">
    <property type="entry name" value="Galactose-bd-like_sf"/>
</dbReference>
<feature type="signal peptide" evidence="6">
    <location>
        <begin position="1"/>
        <end position="21"/>
    </location>
</feature>
<evidence type="ECO:0000259" key="7">
    <source>
        <dbReference type="Pfam" id="PF00082"/>
    </source>
</evidence>
<keyword evidence="2 6" id="KW-0732">Signal</keyword>
<dbReference type="Proteomes" id="UP000199036">
    <property type="component" value="Unassembled WGS sequence"/>
</dbReference>
<evidence type="ECO:0000256" key="1">
    <source>
        <dbReference type="ARBA" id="ARBA00022670"/>
    </source>
</evidence>
<feature type="active site" description="Charge relay system" evidence="5">
    <location>
        <position position="358"/>
    </location>
</feature>
<proteinExistence type="inferred from homology"/>
<keyword evidence="3 5" id="KW-0378">Hydrolase</keyword>
<accession>A0A1I5BN59</accession>
<dbReference type="NCBIfam" id="TIGR04183">
    <property type="entry name" value="Por_Secre_tail"/>
    <property type="match status" value="1"/>
</dbReference>
<evidence type="ECO:0000313" key="9">
    <source>
        <dbReference type="EMBL" id="SFN76158.1"/>
    </source>
</evidence>
<protein>
    <submittedName>
        <fullName evidence="9">Por secretion system C-terminal sorting domain-containing protein</fullName>
    </submittedName>
</protein>
<keyword evidence="10" id="KW-1185">Reference proteome</keyword>
<evidence type="ECO:0000256" key="3">
    <source>
        <dbReference type="ARBA" id="ARBA00022801"/>
    </source>
</evidence>
<dbReference type="OrthoDB" id="9792152at2"/>
<dbReference type="STRING" id="913024.SAMN05421741_11066"/>
<evidence type="ECO:0000256" key="5">
    <source>
        <dbReference type="PROSITE-ProRule" id="PRU01240"/>
    </source>
</evidence>
<reference evidence="10" key="1">
    <citation type="submission" date="2016-10" db="EMBL/GenBank/DDBJ databases">
        <authorList>
            <person name="Varghese N."/>
            <person name="Submissions S."/>
        </authorList>
    </citation>
    <scope>NUCLEOTIDE SEQUENCE [LARGE SCALE GENOMIC DNA]</scope>
    <source>
        <strain evidence="10">DS-12</strain>
    </source>
</reference>
<dbReference type="InterPro" id="IPR015500">
    <property type="entry name" value="Peptidase_S8_subtilisin-rel"/>
</dbReference>
<comment type="similarity">
    <text evidence="5">Belongs to the peptidase S8 family.</text>
</comment>
<feature type="domain" description="Secretion system C-terminal sorting" evidence="8">
    <location>
        <begin position="583"/>
        <end position="657"/>
    </location>
</feature>
<dbReference type="InterPro" id="IPR023828">
    <property type="entry name" value="Peptidase_S8_Ser-AS"/>
</dbReference>
<dbReference type="CDD" id="cd04842">
    <property type="entry name" value="Peptidases_S8_Kp43_protease"/>
    <property type="match status" value="1"/>
</dbReference>
<dbReference type="Gene3D" id="3.40.50.200">
    <property type="entry name" value="Peptidase S8/S53 domain"/>
    <property type="match status" value="1"/>
</dbReference>
<dbReference type="PANTHER" id="PTHR43399">
    <property type="entry name" value="SUBTILISIN-RELATED"/>
    <property type="match status" value="1"/>
</dbReference>
<dbReference type="PROSITE" id="PS51892">
    <property type="entry name" value="SUBTILASE"/>
    <property type="match status" value="1"/>
</dbReference>
<dbReference type="InterPro" id="IPR034058">
    <property type="entry name" value="TagA/B/C/D_pept_dom"/>
</dbReference>
<dbReference type="PRINTS" id="PR00723">
    <property type="entry name" value="SUBTILISIN"/>
</dbReference>
<dbReference type="PANTHER" id="PTHR43399:SF5">
    <property type="entry name" value="PEPTIDASE S8 FAMILY WITH PROTEASE-ASSOCIATED DOMAIN"/>
    <property type="match status" value="1"/>
</dbReference>
<evidence type="ECO:0000256" key="2">
    <source>
        <dbReference type="ARBA" id="ARBA00022729"/>
    </source>
</evidence>
<evidence type="ECO:0000313" key="10">
    <source>
        <dbReference type="Proteomes" id="UP000199036"/>
    </source>
</evidence>
<keyword evidence="4 5" id="KW-0720">Serine protease</keyword>
<dbReference type="PROSITE" id="PS00138">
    <property type="entry name" value="SUBTILASE_SER"/>
    <property type="match status" value="1"/>
</dbReference>
<dbReference type="InterPro" id="IPR026444">
    <property type="entry name" value="Secre_tail"/>
</dbReference>
<dbReference type="InterPro" id="IPR000209">
    <property type="entry name" value="Peptidase_S8/S53_dom"/>
</dbReference>
<feature type="chain" id="PRO_5011459202" evidence="6">
    <location>
        <begin position="22"/>
        <end position="659"/>
    </location>
</feature>
<dbReference type="Gene3D" id="2.60.120.380">
    <property type="match status" value="1"/>
</dbReference>
<feature type="domain" description="Peptidase S8/S53" evidence="7">
    <location>
        <begin position="151"/>
        <end position="414"/>
    </location>
</feature>
<sequence>MKNKITKLFIVLMLSGFAANAQQSTEDTRLITKDYDMEKIKALEERFNREYLEGYEKAVAIAKERGLEIEGKDESGRSFSLQGIDDEGNLKYYITSNNSSTKSSIQTARVQYLHDGTADFGSDIQGQGLTLGIWDNGAVYAGHQSIGVARVTTKDTSTSIGDHASHVAGTMMANNSIPRIKGMAPQAFLWSNDWHNDNAEMTSQAGQGLLVSNHSYGADYVQAGLHTDPAGFGRYGSDARNIDEITYVADKYLPVFAAGNARNGDNGVFFNRARGGADLMHGDAVSKNAVVVAAIEGITDYQQPSDVVMSSFSQWGPTDDFRIKPDISAKGVAVVSVDAKPKNGQLDPTAVVSNQGTSMAAPSVTGVFGLWQQYFKKLYPTKGAMRAATVKALMAISADEAGTADGPDHRFGWGVINARRGAEILRDSKKPDAIVSELELTNGATYEIEVDTDGNLPLKAAIAWTDPAGSVISGADDTTPVLINDLDLRIIRPTGQEIMPWTLRAVTPSWANYSAWKSDNIVDPLEVVEYKGPATGVAPAGKYTIRVTHKGTLVNGPQRFSLIVYGIKKDLSVKGQQFDNLVVYPNPVNDIVNLKADLASIAGANVQIFDMSGKQVYENNDLFYNTNETSINISFLNSGMYLLKLSNEGTNQTIKIVKK</sequence>
<dbReference type="GO" id="GO:0004252">
    <property type="term" value="F:serine-type endopeptidase activity"/>
    <property type="evidence" value="ECO:0007669"/>
    <property type="project" value="UniProtKB-UniRule"/>
</dbReference>
<dbReference type="Pfam" id="PF18962">
    <property type="entry name" value="Por_Secre_tail"/>
    <property type="match status" value="1"/>
</dbReference>
<evidence type="ECO:0000259" key="8">
    <source>
        <dbReference type="Pfam" id="PF18962"/>
    </source>
</evidence>
<evidence type="ECO:0000256" key="4">
    <source>
        <dbReference type="ARBA" id="ARBA00022825"/>
    </source>
</evidence>
<feature type="active site" description="Charge relay system" evidence="5">
    <location>
        <position position="135"/>
    </location>
</feature>
<dbReference type="GO" id="GO:0006508">
    <property type="term" value="P:proteolysis"/>
    <property type="evidence" value="ECO:0007669"/>
    <property type="project" value="UniProtKB-KW"/>
</dbReference>
<keyword evidence="1 5" id="KW-0645">Protease</keyword>
<name>A0A1I5BN59_9FLAO</name>
<dbReference type="EMBL" id="FOVI01000010">
    <property type="protein sequence ID" value="SFN76158.1"/>
    <property type="molecule type" value="Genomic_DNA"/>
</dbReference>
<dbReference type="InterPro" id="IPR051048">
    <property type="entry name" value="Peptidase_S8/S53_subtilisin"/>
</dbReference>
<dbReference type="SUPFAM" id="SSF52743">
    <property type="entry name" value="Subtilisin-like"/>
    <property type="match status" value="1"/>
</dbReference>
<evidence type="ECO:0000256" key="6">
    <source>
        <dbReference type="SAM" id="SignalP"/>
    </source>
</evidence>
<dbReference type="AlphaFoldDB" id="A0A1I5BN59"/>
<dbReference type="InterPro" id="IPR036852">
    <property type="entry name" value="Peptidase_S8/S53_dom_sf"/>
</dbReference>